<evidence type="ECO:0000313" key="1">
    <source>
        <dbReference type="EMBL" id="KAG5847677.1"/>
    </source>
</evidence>
<proteinExistence type="predicted"/>
<accession>A0A9D3S2B3</accession>
<dbReference type="AlphaFoldDB" id="A0A9D3S2B3"/>
<keyword evidence="2" id="KW-1185">Reference proteome</keyword>
<organism evidence="1 2">
    <name type="scientific">Anguilla anguilla</name>
    <name type="common">European freshwater eel</name>
    <name type="synonym">Muraena anguilla</name>
    <dbReference type="NCBI Taxonomy" id="7936"/>
    <lineage>
        <taxon>Eukaryota</taxon>
        <taxon>Metazoa</taxon>
        <taxon>Chordata</taxon>
        <taxon>Craniata</taxon>
        <taxon>Vertebrata</taxon>
        <taxon>Euteleostomi</taxon>
        <taxon>Actinopterygii</taxon>
        <taxon>Neopterygii</taxon>
        <taxon>Teleostei</taxon>
        <taxon>Anguilliformes</taxon>
        <taxon>Anguillidae</taxon>
        <taxon>Anguilla</taxon>
    </lineage>
</organism>
<evidence type="ECO:0000313" key="2">
    <source>
        <dbReference type="Proteomes" id="UP001044222"/>
    </source>
</evidence>
<protein>
    <submittedName>
        <fullName evidence="1">Uncharacterized protein</fullName>
    </submittedName>
</protein>
<gene>
    <name evidence="1" type="ORF">ANANG_G00128710</name>
</gene>
<name>A0A9D3S2B3_ANGAN</name>
<reference evidence="1" key="1">
    <citation type="submission" date="2021-01" db="EMBL/GenBank/DDBJ databases">
        <title>A chromosome-scale assembly of European eel, Anguilla anguilla.</title>
        <authorList>
            <person name="Henkel C."/>
            <person name="Jong-Raadsen S.A."/>
            <person name="Dufour S."/>
            <person name="Weltzien F.-A."/>
            <person name="Palstra A.P."/>
            <person name="Pelster B."/>
            <person name="Spaink H.P."/>
            <person name="Van Den Thillart G.E."/>
            <person name="Jansen H."/>
            <person name="Zahm M."/>
            <person name="Klopp C."/>
            <person name="Cedric C."/>
            <person name="Louis A."/>
            <person name="Berthelot C."/>
            <person name="Parey E."/>
            <person name="Roest Crollius H."/>
            <person name="Montfort J."/>
            <person name="Robinson-Rechavi M."/>
            <person name="Bucao C."/>
            <person name="Bouchez O."/>
            <person name="Gislard M."/>
            <person name="Lluch J."/>
            <person name="Milhes M."/>
            <person name="Lampietro C."/>
            <person name="Lopez Roques C."/>
            <person name="Donnadieu C."/>
            <person name="Braasch I."/>
            <person name="Desvignes T."/>
            <person name="Postlethwait J."/>
            <person name="Bobe J."/>
            <person name="Guiguen Y."/>
            <person name="Dirks R."/>
        </authorList>
    </citation>
    <scope>NUCLEOTIDE SEQUENCE</scope>
    <source>
        <strain evidence="1">Tag_6206</strain>
        <tissue evidence="1">Liver</tissue>
    </source>
</reference>
<dbReference type="Proteomes" id="UP001044222">
    <property type="component" value="Chromosome 6"/>
</dbReference>
<sequence>MQCDKRRALLHTGWGVCRKPRPPHDSGVDRGDLTQAAVKAAHLEEDVLLRAGGEALAAHRLDVLDQAEPCEAPHRNQKERLKTPIAKQTWAF</sequence>
<comment type="caution">
    <text evidence="1">The sequence shown here is derived from an EMBL/GenBank/DDBJ whole genome shotgun (WGS) entry which is preliminary data.</text>
</comment>
<dbReference type="EMBL" id="JAFIRN010000006">
    <property type="protein sequence ID" value="KAG5847677.1"/>
    <property type="molecule type" value="Genomic_DNA"/>
</dbReference>